<accession>A0AAV1RJ75</accession>
<dbReference type="EMBL" id="CAWUPB010000994">
    <property type="protein sequence ID" value="CAK7336476.1"/>
    <property type="molecule type" value="Genomic_DNA"/>
</dbReference>
<organism evidence="1 2">
    <name type="scientific">Dovyalis caffra</name>
    <dbReference type="NCBI Taxonomy" id="77055"/>
    <lineage>
        <taxon>Eukaryota</taxon>
        <taxon>Viridiplantae</taxon>
        <taxon>Streptophyta</taxon>
        <taxon>Embryophyta</taxon>
        <taxon>Tracheophyta</taxon>
        <taxon>Spermatophyta</taxon>
        <taxon>Magnoliopsida</taxon>
        <taxon>eudicotyledons</taxon>
        <taxon>Gunneridae</taxon>
        <taxon>Pentapetalae</taxon>
        <taxon>rosids</taxon>
        <taxon>fabids</taxon>
        <taxon>Malpighiales</taxon>
        <taxon>Salicaceae</taxon>
        <taxon>Flacourtieae</taxon>
        <taxon>Dovyalis</taxon>
    </lineage>
</organism>
<dbReference type="PANTHER" id="PTHR46554:SF2">
    <property type="entry name" value="TFIIS N-TERMINAL DOMAIN-CONTAINING PROTEIN"/>
    <property type="match status" value="1"/>
</dbReference>
<name>A0AAV1RJ75_9ROSI</name>
<dbReference type="PANTHER" id="PTHR46554">
    <property type="entry name" value="MEDIATOR OF RNA POLYMERASE II TRANSCRIPTION SUBUNIT 26A-RELATED"/>
    <property type="match status" value="1"/>
</dbReference>
<keyword evidence="2" id="KW-1185">Reference proteome</keyword>
<dbReference type="Proteomes" id="UP001314170">
    <property type="component" value="Unassembled WGS sequence"/>
</dbReference>
<dbReference type="AlphaFoldDB" id="A0AAV1RJ75"/>
<reference evidence="1 2" key="1">
    <citation type="submission" date="2024-01" db="EMBL/GenBank/DDBJ databases">
        <authorList>
            <person name="Waweru B."/>
        </authorList>
    </citation>
    <scope>NUCLEOTIDE SEQUENCE [LARGE SCALE GENOMIC DNA]</scope>
</reference>
<gene>
    <name evidence="1" type="ORF">DCAF_LOCUS11484</name>
</gene>
<evidence type="ECO:0000313" key="2">
    <source>
        <dbReference type="Proteomes" id="UP001314170"/>
    </source>
</evidence>
<sequence>MAAENTKVLKDLVEEEEEEEDVGLACPPFDVEDFTMAAEACYFDLSEEVFFLGIEEDHKSAERVQGSSGSLNAVQIKQKKHGKGKDMKVLEQFYGHKDNAWKDTNTKIKAENIESKKTLTKSAIDDEVSFQQKINLAKRKLHERYEHIAKEKKRKQIKVLSTSELPEVRREKCRPETYRRVYYKLQEEANNSKARLNQEMEGFLSYYQKEERQLLKLRCSSILGSHISVWLVGP</sequence>
<comment type="caution">
    <text evidence="1">The sequence shown here is derived from an EMBL/GenBank/DDBJ whole genome shotgun (WGS) entry which is preliminary data.</text>
</comment>
<proteinExistence type="predicted"/>
<protein>
    <submittedName>
        <fullName evidence="1">Uncharacterized protein</fullName>
    </submittedName>
</protein>
<evidence type="ECO:0000313" key="1">
    <source>
        <dbReference type="EMBL" id="CAK7336476.1"/>
    </source>
</evidence>